<feature type="compositionally biased region" description="Low complexity" evidence="9">
    <location>
        <begin position="1135"/>
        <end position="1166"/>
    </location>
</feature>
<evidence type="ECO:0000256" key="7">
    <source>
        <dbReference type="ARBA" id="ARBA00023242"/>
    </source>
</evidence>
<dbReference type="Gene3D" id="3.30.70.330">
    <property type="match status" value="1"/>
</dbReference>
<evidence type="ECO:0000313" key="12">
    <source>
        <dbReference type="Proteomes" id="UP001374579"/>
    </source>
</evidence>
<dbReference type="GO" id="GO:0005634">
    <property type="term" value="C:nucleus"/>
    <property type="evidence" value="ECO:0007669"/>
    <property type="project" value="UniProtKB-SubCell"/>
</dbReference>
<dbReference type="InterPro" id="IPR034605">
    <property type="entry name" value="PGC-1"/>
</dbReference>
<keyword evidence="7" id="KW-0539">Nucleus</keyword>
<feature type="compositionally biased region" description="Basic residues" evidence="9">
    <location>
        <begin position="1123"/>
        <end position="1134"/>
    </location>
</feature>
<name>A0AAN9BPL1_9CAEN</name>
<feature type="compositionally biased region" description="Basic and acidic residues" evidence="9">
    <location>
        <begin position="927"/>
        <end position="943"/>
    </location>
</feature>
<evidence type="ECO:0000256" key="3">
    <source>
        <dbReference type="ARBA" id="ARBA00022884"/>
    </source>
</evidence>
<feature type="compositionally biased region" description="Polar residues" evidence="9">
    <location>
        <begin position="712"/>
        <end position="725"/>
    </location>
</feature>
<feature type="compositionally biased region" description="Pro residues" evidence="9">
    <location>
        <begin position="124"/>
        <end position="134"/>
    </location>
</feature>
<feature type="compositionally biased region" description="Pro residues" evidence="9">
    <location>
        <begin position="867"/>
        <end position="878"/>
    </location>
</feature>
<dbReference type="InterPro" id="IPR035979">
    <property type="entry name" value="RBD_domain_sf"/>
</dbReference>
<evidence type="ECO:0000313" key="11">
    <source>
        <dbReference type="EMBL" id="KAK7110141.1"/>
    </source>
</evidence>
<feature type="compositionally biased region" description="Basic residues" evidence="9">
    <location>
        <begin position="1167"/>
        <end position="1185"/>
    </location>
</feature>
<feature type="compositionally biased region" description="Low complexity" evidence="9">
    <location>
        <begin position="1112"/>
        <end position="1122"/>
    </location>
</feature>
<dbReference type="SMART" id="SM00360">
    <property type="entry name" value="RRM"/>
    <property type="match status" value="1"/>
</dbReference>
<keyword evidence="4" id="KW-0805">Transcription regulation</keyword>
<dbReference type="GO" id="GO:0045944">
    <property type="term" value="P:positive regulation of transcription by RNA polymerase II"/>
    <property type="evidence" value="ECO:0007669"/>
    <property type="project" value="TreeGrafter"/>
</dbReference>
<evidence type="ECO:0000256" key="4">
    <source>
        <dbReference type="ARBA" id="ARBA00023015"/>
    </source>
</evidence>
<feature type="region of interest" description="Disordered" evidence="9">
    <location>
        <begin position="836"/>
        <end position="979"/>
    </location>
</feature>
<organism evidence="11 12">
    <name type="scientific">Littorina saxatilis</name>
    <dbReference type="NCBI Taxonomy" id="31220"/>
    <lineage>
        <taxon>Eukaryota</taxon>
        <taxon>Metazoa</taxon>
        <taxon>Spiralia</taxon>
        <taxon>Lophotrochozoa</taxon>
        <taxon>Mollusca</taxon>
        <taxon>Gastropoda</taxon>
        <taxon>Caenogastropoda</taxon>
        <taxon>Littorinimorpha</taxon>
        <taxon>Littorinoidea</taxon>
        <taxon>Littorinidae</taxon>
        <taxon>Littorina</taxon>
    </lineage>
</organism>
<feature type="compositionally biased region" description="Low complexity" evidence="9">
    <location>
        <begin position="1186"/>
        <end position="1197"/>
    </location>
</feature>
<evidence type="ECO:0000256" key="2">
    <source>
        <dbReference type="ARBA" id="ARBA00022553"/>
    </source>
</evidence>
<reference evidence="11 12" key="1">
    <citation type="submission" date="2024-02" db="EMBL/GenBank/DDBJ databases">
        <title>Chromosome-scale genome assembly of the rough periwinkle Littorina saxatilis.</title>
        <authorList>
            <person name="De Jode A."/>
            <person name="Faria R."/>
            <person name="Formenti G."/>
            <person name="Sims Y."/>
            <person name="Smith T.P."/>
            <person name="Tracey A."/>
            <person name="Wood J.M.D."/>
            <person name="Zagrodzka Z.B."/>
            <person name="Johannesson K."/>
            <person name="Butlin R.K."/>
            <person name="Leder E.H."/>
        </authorList>
    </citation>
    <scope>NUCLEOTIDE SEQUENCE [LARGE SCALE GENOMIC DNA]</scope>
    <source>
        <strain evidence="11">Snail1</strain>
        <tissue evidence="11">Muscle</tissue>
    </source>
</reference>
<keyword evidence="3 8" id="KW-0694">RNA-binding</keyword>
<evidence type="ECO:0000256" key="6">
    <source>
        <dbReference type="ARBA" id="ARBA00023163"/>
    </source>
</evidence>
<keyword evidence="5" id="KW-0010">Activator</keyword>
<protein>
    <recommendedName>
        <fullName evidence="10">RRM domain-containing protein</fullName>
    </recommendedName>
</protein>
<dbReference type="InterPro" id="IPR012677">
    <property type="entry name" value="Nucleotide-bd_a/b_plait_sf"/>
</dbReference>
<comment type="caution">
    <text evidence="11">The sequence shown here is derived from an EMBL/GenBank/DDBJ whole genome shotgun (WGS) entry which is preliminary data.</text>
</comment>
<dbReference type="PANTHER" id="PTHR15528:SF11">
    <property type="entry name" value="FI18188P1"/>
    <property type="match status" value="1"/>
</dbReference>
<feature type="compositionally biased region" description="Low complexity" evidence="9">
    <location>
        <begin position="667"/>
        <end position="679"/>
    </location>
</feature>
<gene>
    <name evidence="11" type="ORF">V1264_014066</name>
</gene>
<dbReference type="PROSITE" id="PS50102">
    <property type="entry name" value="RRM"/>
    <property type="match status" value="1"/>
</dbReference>
<evidence type="ECO:0000259" key="10">
    <source>
        <dbReference type="PROSITE" id="PS50102"/>
    </source>
</evidence>
<feature type="compositionally biased region" description="Polar residues" evidence="9">
    <location>
        <begin position="688"/>
        <end position="705"/>
    </location>
</feature>
<accession>A0AAN9BPL1</accession>
<feature type="compositionally biased region" description="Low complexity" evidence="9">
    <location>
        <begin position="1067"/>
        <end position="1096"/>
    </location>
</feature>
<keyword evidence="6" id="KW-0804">Transcription</keyword>
<evidence type="ECO:0000256" key="5">
    <source>
        <dbReference type="ARBA" id="ARBA00023159"/>
    </source>
</evidence>
<feature type="region of interest" description="Disordered" evidence="9">
    <location>
        <begin position="648"/>
        <end position="762"/>
    </location>
</feature>
<keyword evidence="2" id="KW-0597">Phosphoprotein</keyword>
<feature type="compositionally biased region" description="Basic and acidic residues" evidence="9">
    <location>
        <begin position="1204"/>
        <end position="1215"/>
    </location>
</feature>
<sequence length="1346" mass="145815">MDMDDPEDFSILPGFEGLEELYAIEDVCNESSMHHLQEPGYKTGNVAFMDSGSVWTEHAQSQETGQSGIQAMTMESLLDQFEDTTTVSSNGRDYIQFHNVTDDAPLHSQSLPVSRVCSAANSPAPTPPASPPPDILHKIRSNHNQATKRKAAIMLPYLAPTKPGKGKVGMLETPTAASRTSRLQKILSRNTSTPSELPEGLQPNLSAVLQPIELVGVDSVGVSSVRHNGGVVTSVVSPTATSVPADLRMSRITDPGMAQSILSKTPRALSLLAGHVSSENLAKNSQANNTAVKNSIGSKSSNAVQVLNMQNTASGFVSLLPKPAMDLNCATSSEALNQSVTVSRGTPVPPLKPSVAKKQEEPQKRCDIVLSRSAEQIPAEGLQSVLDHDYCHDSLRRVIVDEFDLLVSPTKSHCQKPLQKVKSLPILPSGQSAKTQIVSKANDVGQTVGAAGRAKSLPILPSGQSAKTQIVSKANDVGQTVGAAGRATTTQGQPLRVGAVTTSTSKITSNMGAVNSNAVINLIAPSTSAGSAATAVVHNTQEKQNVRSVPAVSNPPQPVTVSLMSVLSKVQNIESLFTLENGTLKLHPSVAASINPAAFVTPVPQNSQQVGPSVGSVTVNSSDQKNGLIQGRSTAKVVPNAPRYVQQNVPTSSMNSANTAVKNQQQATTPVVPLTAPTPRLAKVSSIPVPNSAKTDINRNTSNQPKKPLSDRANTSSVTRNATSGKEQKIPPAQAQRKKKQDQYSHSTEVVNDTPPPEVPSSCCLEQIKVAPMKGISKKPGDFDADNQQSELNDSQSDSTTNSQETSVMYSMPVFDFDEPSTTGMSDRVVTPVKIQTCAEESPTTRQSPKITPQPYSPQTCDEKPQPRQPSPRSPPVSPKDDPHACSPCATSPEAGTSHEPMQQYVDEFDLIWEEHEQEAAAQGRASLERRTVTYHDQSRPESSRGAGTNRGRGASRRGRKSGKWQPGSSPVKEDSSGFFSKIPSYYTALSIPTKTGRKQLTAEDAEGLTIHDFIPADHDPIHSTEDREWYDKMPSYFSCFTNSTKYDSAVTHGDFGKVDQTKKAVGSSFVGGSPKSPSPGHSQRKSPSPTTSQRSSRSREGDRSRKRRRSNSSSVSSGSRSRSWKTGKRRQRRSPSGSGSCRSSSGSRSRSGSSSRSGSRYSRSCSRSRSRSKSRSRSRGRRYRSGSGESRYSSGSRRSRRNLSRDRALRKQLRREDKIKKMEERKIVYVGRIPEDFTRRNLYQRFERFGKIEDVSVHFREAGDNYGFVTFFDSSDAFRAIDKGNTIPGERQFDLCFGGRRHFCANDYADLDGNRVIEEEYAPVTSKGTVDFDELLRQAQRSQRK</sequence>
<feature type="region of interest" description="Disordered" evidence="9">
    <location>
        <begin position="775"/>
        <end position="805"/>
    </location>
</feature>
<dbReference type="SUPFAM" id="SSF54928">
    <property type="entry name" value="RNA-binding domain, RBD"/>
    <property type="match status" value="1"/>
</dbReference>
<evidence type="ECO:0000256" key="8">
    <source>
        <dbReference type="PROSITE-ProRule" id="PRU00176"/>
    </source>
</evidence>
<evidence type="ECO:0000256" key="1">
    <source>
        <dbReference type="ARBA" id="ARBA00004123"/>
    </source>
</evidence>
<feature type="region of interest" description="Disordered" evidence="9">
    <location>
        <begin position="1065"/>
        <end position="1215"/>
    </location>
</feature>
<feature type="region of interest" description="Disordered" evidence="9">
    <location>
        <begin position="117"/>
        <end position="136"/>
    </location>
</feature>
<proteinExistence type="predicted"/>
<dbReference type="GO" id="GO:0003712">
    <property type="term" value="F:transcription coregulator activity"/>
    <property type="evidence" value="ECO:0007669"/>
    <property type="project" value="InterPro"/>
</dbReference>
<dbReference type="EMBL" id="JBAMIC010000003">
    <property type="protein sequence ID" value="KAK7110141.1"/>
    <property type="molecule type" value="Genomic_DNA"/>
</dbReference>
<feature type="region of interest" description="Disordered" evidence="9">
    <location>
        <begin position="341"/>
        <end position="363"/>
    </location>
</feature>
<dbReference type="GO" id="GO:0003723">
    <property type="term" value="F:RNA binding"/>
    <property type="evidence" value="ECO:0007669"/>
    <property type="project" value="UniProtKB-UniRule"/>
</dbReference>
<dbReference type="Proteomes" id="UP001374579">
    <property type="component" value="Unassembled WGS sequence"/>
</dbReference>
<dbReference type="Pfam" id="PF00076">
    <property type="entry name" value="RRM_1"/>
    <property type="match status" value="1"/>
</dbReference>
<feature type="compositionally biased region" description="Polar residues" evidence="9">
    <location>
        <begin position="786"/>
        <end position="805"/>
    </location>
</feature>
<dbReference type="InterPro" id="IPR000504">
    <property type="entry name" value="RRM_dom"/>
</dbReference>
<evidence type="ECO:0000256" key="9">
    <source>
        <dbReference type="SAM" id="MobiDB-lite"/>
    </source>
</evidence>
<feature type="compositionally biased region" description="Basic residues" evidence="9">
    <location>
        <begin position="954"/>
        <end position="963"/>
    </location>
</feature>
<feature type="compositionally biased region" description="Polar residues" evidence="9">
    <location>
        <begin position="842"/>
        <end position="851"/>
    </location>
</feature>
<feature type="compositionally biased region" description="Polar residues" evidence="9">
    <location>
        <begin position="648"/>
        <end position="666"/>
    </location>
</feature>
<comment type="subcellular location">
    <subcellularLocation>
        <location evidence="1">Nucleus</location>
    </subcellularLocation>
</comment>
<dbReference type="PANTHER" id="PTHR15528">
    <property type="entry name" value="PEROXISOME PROLIFERATOR ACTIVATED RECEPTOR GAMMA COACTIVATOR 1 PGC-1 -RELATED"/>
    <property type="match status" value="1"/>
</dbReference>
<feature type="compositionally biased region" description="Low complexity" evidence="9">
    <location>
        <begin position="944"/>
        <end position="953"/>
    </location>
</feature>
<keyword evidence="12" id="KW-1185">Reference proteome</keyword>
<feature type="domain" description="RRM" evidence="10">
    <location>
        <begin position="1227"/>
        <end position="1301"/>
    </location>
</feature>